<protein>
    <submittedName>
        <fullName evidence="3">LOW QUALITY PROTEIN: speckle-type POZ protein-like</fullName>
    </submittedName>
</protein>
<evidence type="ECO:0000259" key="1">
    <source>
        <dbReference type="PROSITE" id="PS50097"/>
    </source>
</evidence>
<dbReference type="Pfam" id="PF00651">
    <property type="entry name" value="BTB"/>
    <property type="match status" value="1"/>
</dbReference>
<name>A0ABM3M081_BICAN</name>
<evidence type="ECO:0000313" key="2">
    <source>
        <dbReference type="Proteomes" id="UP001652582"/>
    </source>
</evidence>
<feature type="domain" description="BTB" evidence="1">
    <location>
        <begin position="102"/>
        <end position="169"/>
    </location>
</feature>
<dbReference type="PANTHER" id="PTHR24413">
    <property type="entry name" value="SPECKLE-TYPE POZ PROTEIN"/>
    <property type="match status" value="1"/>
</dbReference>
<gene>
    <name evidence="3" type="primary">LOC112056993</name>
</gene>
<dbReference type="InterPro" id="IPR000210">
    <property type="entry name" value="BTB/POZ_dom"/>
</dbReference>
<organism evidence="2 3">
    <name type="scientific">Bicyclus anynana</name>
    <name type="common">Squinting bush brown butterfly</name>
    <dbReference type="NCBI Taxonomy" id="110368"/>
    <lineage>
        <taxon>Eukaryota</taxon>
        <taxon>Metazoa</taxon>
        <taxon>Ecdysozoa</taxon>
        <taxon>Arthropoda</taxon>
        <taxon>Hexapoda</taxon>
        <taxon>Insecta</taxon>
        <taxon>Pterygota</taxon>
        <taxon>Neoptera</taxon>
        <taxon>Endopterygota</taxon>
        <taxon>Lepidoptera</taxon>
        <taxon>Glossata</taxon>
        <taxon>Ditrysia</taxon>
        <taxon>Papilionoidea</taxon>
        <taxon>Nymphalidae</taxon>
        <taxon>Satyrinae</taxon>
        <taxon>Satyrini</taxon>
        <taxon>Mycalesina</taxon>
        <taxon>Bicyclus</taxon>
    </lineage>
</organism>
<dbReference type="Proteomes" id="UP001652582">
    <property type="component" value="Chromosome 23"/>
</dbReference>
<dbReference type="SMART" id="SM00225">
    <property type="entry name" value="BTB"/>
    <property type="match status" value="1"/>
</dbReference>
<proteinExistence type="predicted"/>
<dbReference type="PROSITE" id="PS50097">
    <property type="entry name" value="BTB"/>
    <property type="match status" value="1"/>
</dbReference>
<reference evidence="3" key="1">
    <citation type="submission" date="2025-08" db="UniProtKB">
        <authorList>
            <consortium name="RefSeq"/>
        </authorList>
    </citation>
    <scope>IDENTIFICATION</scope>
</reference>
<dbReference type="RefSeq" id="XP_052744725.1">
    <property type="nucleotide sequence ID" value="XM_052888765.1"/>
</dbReference>
<accession>A0ABM3M081</accession>
<dbReference type="GeneID" id="112056993"/>
<dbReference type="InterPro" id="IPR011333">
    <property type="entry name" value="SKP1/BTB/POZ_sf"/>
</dbReference>
<sequence>MMEVYCLLANGTECLELTLSYVNRYDENKLKTKKYHKIPGNKWHHLATLFKRIINQNLNMYLENSNFVLKFQFKSIINFQDRNSQTQLGIDVENMLNNSLYSDVIIKSTEGYEYKVHKNILASRSDVLKAHFEHNTIECQTNIIESPLEDEILMEVLTFIYSDKAPRVNEIPEQLLSAANYYQLSRLKSLCEEELRKRLTVENAIETLQLAELQSAETLKQLTLEFIKDGNAQLITETEGWAKINSIELLKTIHEYLWMESH</sequence>
<evidence type="ECO:0000313" key="3">
    <source>
        <dbReference type="RefSeq" id="XP_052744725.1"/>
    </source>
</evidence>
<dbReference type="Gene3D" id="6.10.250.3030">
    <property type="match status" value="1"/>
</dbReference>
<dbReference type="SUPFAM" id="SSF54695">
    <property type="entry name" value="POZ domain"/>
    <property type="match status" value="1"/>
</dbReference>
<dbReference type="Gene3D" id="3.30.710.10">
    <property type="entry name" value="Potassium Channel Kv1.1, Chain A"/>
    <property type="match status" value="1"/>
</dbReference>
<keyword evidence="2" id="KW-1185">Reference proteome</keyword>